<evidence type="ECO:0000313" key="2">
    <source>
        <dbReference type="EMBL" id="MFC3983212.1"/>
    </source>
</evidence>
<feature type="chain" id="PRO_5046123884" evidence="1">
    <location>
        <begin position="26"/>
        <end position="103"/>
    </location>
</feature>
<dbReference type="RefSeq" id="WP_386192202.1">
    <property type="nucleotide sequence ID" value="NZ_JBHSBC010000023.1"/>
</dbReference>
<dbReference type="EMBL" id="JBHSBC010000023">
    <property type="protein sequence ID" value="MFC3983212.1"/>
    <property type="molecule type" value="Genomic_DNA"/>
</dbReference>
<dbReference type="Proteomes" id="UP001595698">
    <property type="component" value="Unassembled WGS sequence"/>
</dbReference>
<reference evidence="3" key="1">
    <citation type="journal article" date="2019" name="Int. J. Syst. Evol. Microbiol.">
        <title>The Global Catalogue of Microorganisms (GCM) 10K type strain sequencing project: providing services to taxonomists for standard genome sequencing and annotation.</title>
        <authorList>
            <consortium name="The Broad Institute Genomics Platform"/>
            <consortium name="The Broad Institute Genome Sequencing Center for Infectious Disease"/>
            <person name="Wu L."/>
            <person name="Ma J."/>
        </authorList>
    </citation>
    <scope>NUCLEOTIDE SEQUENCE [LARGE SCALE GENOMIC DNA]</scope>
    <source>
        <strain evidence="3">TBRC 7912</strain>
    </source>
</reference>
<dbReference type="Pfam" id="PF19882">
    <property type="entry name" value="DUF6355"/>
    <property type="match status" value="1"/>
</dbReference>
<evidence type="ECO:0000313" key="3">
    <source>
        <dbReference type="Proteomes" id="UP001595698"/>
    </source>
</evidence>
<dbReference type="InterPro" id="IPR045935">
    <property type="entry name" value="DUF6355"/>
</dbReference>
<protein>
    <submittedName>
        <fullName evidence="2">DUF6355 family natural product biosynthesis protein</fullName>
    </submittedName>
</protein>
<keyword evidence="1" id="KW-0732">Signal</keyword>
<organism evidence="2 3">
    <name type="scientific">Streptosporangium jomthongense</name>
    <dbReference type="NCBI Taxonomy" id="1193683"/>
    <lineage>
        <taxon>Bacteria</taxon>
        <taxon>Bacillati</taxon>
        <taxon>Actinomycetota</taxon>
        <taxon>Actinomycetes</taxon>
        <taxon>Streptosporangiales</taxon>
        <taxon>Streptosporangiaceae</taxon>
        <taxon>Streptosporangium</taxon>
    </lineage>
</organism>
<feature type="signal peptide" evidence="1">
    <location>
        <begin position="1"/>
        <end position="25"/>
    </location>
</feature>
<sequence length="103" mass="11090">MLTRILKTVGGTLAALALTTAPVYANAITTAGDPGGARALVECGYDEVGGSAYYTHCNSDVNVLIRVERHWDLPGYDQCVRPGSTFLGLTYEIKFAWYKGVLC</sequence>
<gene>
    <name evidence="2" type="ORF">ACFOYY_23980</name>
</gene>
<accession>A0ABV8F7D3</accession>
<name>A0ABV8F7D3_9ACTN</name>
<comment type="caution">
    <text evidence="2">The sequence shown here is derived from an EMBL/GenBank/DDBJ whole genome shotgun (WGS) entry which is preliminary data.</text>
</comment>
<keyword evidence="3" id="KW-1185">Reference proteome</keyword>
<evidence type="ECO:0000256" key="1">
    <source>
        <dbReference type="SAM" id="SignalP"/>
    </source>
</evidence>
<proteinExistence type="predicted"/>